<gene>
    <name evidence="1" type="ORF">DEBURN_LOCUS8406</name>
</gene>
<evidence type="ECO:0000313" key="2">
    <source>
        <dbReference type="Proteomes" id="UP000789706"/>
    </source>
</evidence>
<dbReference type="Proteomes" id="UP000789706">
    <property type="component" value="Unassembled WGS sequence"/>
</dbReference>
<proteinExistence type="predicted"/>
<accession>A0A9N9BV23</accession>
<comment type="caution">
    <text evidence="1">The sequence shown here is derived from an EMBL/GenBank/DDBJ whole genome shotgun (WGS) entry which is preliminary data.</text>
</comment>
<organism evidence="1 2">
    <name type="scientific">Diversispora eburnea</name>
    <dbReference type="NCBI Taxonomy" id="1213867"/>
    <lineage>
        <taxon>Eukaryota</taxon>
        <taxon>Fungi</taxon>
        <taxon>Fungi incertae sedis</taxon>
        <taxon>Mucoromycota</taxon>
        <taxon>Glomeromycotina</taxon>
        <taxon>Glomeromycetes</taxon>
        <taxon>Diversisporales</taxon>
        <taxon>Diversisporaceae</taxon>
        <taxon>Diversispora</taxon>
    </lineage>
</organism>
<dbReference type="OrthoDB" id="2444598at2759"/>
<dbReference type="EMBL" id="CAJVPK010001226">
    <property type="protein sequence ID" value="CAG8577566.1"/>
    <property type="molecule type" value="Genomic_DNA"/>
</dbReference>
<protein>
    <submittedName>
        <fullName evidence="1">9227_t:CDS:1</fullName>
    </submittedName>
</protein>
<keyword evidence="2" id="KW-1185">Reference proteome</keyword>
<reference evidence="1" key="1">
    <citation type="submission" date="2021-06" db="EMBL/GenBank/DDBJ databases">
        <authorList>
            <person name="Kallberg Y."/>
            <person name="Tangrot J."/>
            <person name="Rosling A."/>
        </authorList>
    </citation>
    <scope>NUCLEOTIDE SEQUENCE</scope>
    <source>
        <strain evidence="1">AZ414A</strain>
    </source>
</reference>
<sequence>GNINIDNFIKGTYSSSFAISTISKREPFLQWVSFEEFKDVKKIGQGGFCQIFKATWNFLKASVMTVK</sequence>
<evidence type="ECO:0000313" key="1">
    <source>
        <dbReference type="EMBL" id="CAG8577566.1"/>
    </source>
</evidence>
<feature type="non-terminal residue" evidence="1">
    <location>
        <position position="1"/>
    </location>
</feature>
<name>A0A9N9BV23_9GLOM</name>
<dbReference type="AlphaFoldDB" id="A0A9N9BV23"/>